<feature type="region of interest" description="Disordered" evidence="1">
    <location>
        <begin position="256"/>
        <end position="276"/>
    </location>
</feature>
<dbReference type="EMBL" id="FNQT01000002">
    <property type="protein sequence ID" value="SEA13850.1"/>
    <property type="molecule type" value="Genomic_DNA"/>
</dbReference>
<feature type="non-terminal residue" evidence="2">
    <location>
        <position position="292"/>
    </location>
</feature>
<dbReference type="Proteomes" id="UP000236755">
    <property type="component" value="Unassembled WGS sequence"/>
</dbReference>
<organism evidence="2 3">
    <name type="scientific">Haloplanus vescus</name>
    <dbReference type="NCBI Taxonomy" id="555874"/>
    <lineage>
        <taxon>Archaea</taxon>
        <taxon>Methanobacteriati</taxon>
        <taxon>Methanobacteriota</taxon>
        <taxon>Stenosarchaea group</taxon>
        <taxon>Halobacteria</taxon>
        <taxon>Halobacteriales</taxon>
        <taxon>Haloferacaceae</taxon>
        <taxon>Haloplanus</taxon>
    </lineage>
</organism>
<sequence>MTDYNDKARAVILAALMVFSVFAGTVALSGTAAATAENIQAPNLTNDQPTEGDTVTHELTYNVDNVSKDGNDDVFYVELPDEYNATDGTLAANTESAENRSSGSSISDSSSLSIVDGPDGDGNDDTLEVAYSPTGSGTVDMALTVNFDLTHPQVSSDTGKDVTIYVNDSDTASSIDVQTTASNVFTVQDISSSSSKRAGPGGSGSFDVYDGEGTVYDGANVYQGESDIELGGSISGGVVKTAGNDEGVTLEVPDIPQDQATGRYTTNGSNNAPGVTVQRPRVTTLDVNNQYG</sequence>
<feature type="region of interest" description="Disordered" evidence="1">
    <location>
        <begin position="92"/>
        <end position="126"/>
    </location>
</feature>
<feature type="compositionally biased region" description="Low complexity" evidence="1">
    <location>
        <begin position="101"/>
        <end position="113"/>
    </location>
</feature>
<name>A0A1H3YQT7_9EURY</name>
<reference evidence="2 3" key="1">
    <citation type="submission" date="2016-10" db="EMBL/GenBank/DDBJ databases">
        <authorList>
            <person name="de Groot N.N."/>
        </authorList>
    </citation>
    <scope>NUCLEOTIDE SEQUENCE [LARGE SCALE GENOMIC DNA]</scope>
    <source>
        <strain evidence="2 3">CGMCC 1.8712</strain>
    </source>
</reference>
<protein>
    <submittedName>
        <fullName evidence="2">Surface glycoprotein</fullName>
    </submittedName>
</protein>
<evidence type="ECO:0000256" key="1">
    <source>
        <dbReference type="SAM" id="MobiDB-lite"/>
    </source>
</evidence>
<proteinExistence type="predicted"/>
<dbReference type="NCBIfam" id="TIGR04207">
    <property type="entry name" value="halo_sig_pep"/>
    <property type="match status" value="1"/>
</dbReference>
<keyword evidence="3" id="KW-1185">Reference proteome</keyword>
<dbReference type="AlphaFoldDB" id="A0A1H3YQT7"/>
<gene>
    <name evidence="2" type="ORF">SAMN04488065_2044</name>
</gene>
<accession>A0A1H3YQT7</accession>
<evidence type="ECO:0000313" key="2">
    <source>
        <dbReference type="EMBL" id="SEA13850.1"/>
    </source>
</evidence>
<evidence type="ECO:0000313" key="3">
    <source>
        <dbReference type="Proteomes" id="UP000236755"/>
    </source>
</evidence>
<feature type="compositionally biased region" description="Polar residues" evidence="1">
    <location>
        <begin position="258"/>
        <end position="273"/>
    </location>
</feature>
<dbReference type="InterPro" id="IPR026452">
    <property type="entry name" value="Surf_glycop_sig_pep"/>
</dbReference>